<evidence type="ECO:0000256" key="1">
    <source>
        <dbReference type="SAM" id="MobiDB-lite"/>
    </source>
</evidence>
<name>A0A0N4UYP3_ENTVE</name>
<feature type="compositionally biased region" description="Basic and acidic residues" evidence="1">
    <location>
        <begin position="485"/>
        <end position="494"/>
    </location>
</feature>
<feature type="region of interest" description="Disordered" evidence="1">
    <location>
        <begin position="467"/>
        <end position="496"/>
    </location>
</feature>
<dbReference type="AlphaFoldDB" id="A0A0N4UYP3"/>
<evidence type="ECO:0000313" key="2">
    <source>
        <dbReference type="WBParaSite" id="EVEC_0000271001-mRNA-1"/>
    </source>
</evidence>
<reference evidence="2" key="1">
    <citation type="submission" date="2017-02" db="UniProtKB">
        <authorList>
            <consortium name="WormBaseParasite"/>
        </authorList>
    </citation>
    <scope>IDENTIFICATION</scope>
</reference>
<sequence>LGFLLCSSELALARGISVSPKCDLDSDYSDLGQCLRPWLDAWEVARVTDTDASNILFPMLLFSDNSVKLLCNIYKKIEENCFDSQVTRRCHSNKMIFFVHTQMDYFCDFQTSEPNQDLICIRKTLLANENCLWNIKGLPNSTTEQEICESIQQFSICIRPELENICGKTSVKVIDRLTSLTRRNDKSAEDDYVNLPDSAENLIQAGSKTFVPKNSIVRLDLNDNKILSNKWDDIYDKCSTGIPIPMFYCHETELLNLCEEYRIALEDCLPADYLNSYKGSPVVEFMDQQLGVLCANTQDDHLSNSYSCLRQIVSSKINCFHNVQISQDNRMNICDKITEYYNCLEPDLNTQCETDSLNCFDNLKMKLDTTLNLYTHPGKQSNILTNNATSENFTITESNEMQMVHDQANMNVINDEKINKKVLQIGLSDENEEDWSGQEEKSDDSSMMTDIADSVEEMQNTVLQPTHTVPLEVAESSTKSPTIESSKDDNEAPVKKIPGVSEPLTVSAAGTVLLNLSAVINSTDILPTETLKFSKDLWGFPETAVRDENHKFGAAIEALQANIEDSSVRSNIDYMSNREVGNNVEIKRREEMLNSIIKSLHRTRQEWITLEGGVLTECNENSTIEIEHCMIPLLKRWYKIRNEKMDIKQSFFPLFQYTKSDTLELCDDYMNVFLCDGFQRNKRCRSDLLDYFAERHFGYVCNPQNLRIFLKHHNCISKLEDNAPEYCQQFIMTPHQLTDQALILYEKCVRIQLYYKCLEVKMDEHCEPEAAEIFRASAYHYGCKCCVCTLKAIQKPLRYRVVKNF</sequence>
<feature type="compositionally biased region" description="Polar residues" evidence="1">
    <location>
        <begin position="475"/>
        <end position="484"/>
    </location>
</feature>
<accession>A0A0N4UYP3</accession>
<proteinExistence type="predicted"/>
<protein>
    <submittedName>
        <fullName evidence="2">DUF19 domain-containing protein</fullName>
    </submittedName>
</protein>
<dbReference type="WBParaSite" id="EVEC_0000271001-mRNA-1">
    <property type="protein sequence ID" value="EVEC_0000271001-mRNA-1"/>
    <property type="gene ID" value="EVEC_0000271001"/>
</dbReference>
<organism evidence="2">
    <name type="scientific">Enterobius vermicularis</name>
    <name type="common">Human pinworm</name>
    <dbReference type="NCBI Taxonomy" id="51028"/>
    <lineage>
        <taxon>Eukaryota</taxon>
        <taxon>Metazoa</taxon>
        <taxon>Ecdysozoa</taxon>
        <taxon>Nematoda</taxon>
        <taxon>Chromadorea</taxon>
        <taxon>Rhabditida</taxon>
        <taxon>Spirurina</taxon>
        <taxon>Oxyuridomorpha</taxon>
        <taxon>Oxyuroidea</taxon>
        <taxon>Oxyuridae</taxon>
        <taxon>Enterobius</taxon>
    </lineage>
</organism>